<sequence>MSTELTPPQPDTGAATQKDSRRALISSFLGSTVEYYDFLLYGAAAGLVFPALFFPKSMDASLGATLSFVILLAGYLARPVGGILFGHFGDRVGRKNMLVITLVMMGAVSVCIGLMPTYETIGVAAPIILVGLRIIQGLAVGGEWAGATLMAAEHVGHRRRGIAASIAVTGGPTGSVLATLILALFAGLPDEQFLSWGWRIPFLLSAALVVVGLYLRYSVTESPDFAAARTADDVHTGVPILRVIRQYPLSSLYGMLAVAGPLFMQALLAVWVVPYVAAGGAVARQDALYMLTFSSVLHIFAIPFFAWLSDRYGRRPVMLTGAAVAVVLVFPMFALFNSNNPWLIALGFIVGNPIIQASMYGPIGAFLAEKFATRDRYTGVSLTFQLGSVLGAGTAPLMANWLFELDNKSSTTYIACYFIALTLVSALAVYLSKETLRRHAQVASPVTATPVSVTAD</sequence>
<dbReference type="InterPro" id="IPR020846">
    <property type="entry name" value="MFS_dom"/>
</dbReference>
<evidence type="ECO:0000256" key="7">
    <source>
        <dbReference type="SAM" id="Phobius"/>
    </source>
</evidence>
<comment type="subcellular location">
    <subcellularLocation>
        <location evidence="1">Cell membrane</location>
        <topology evidence="1">Multi-pass membrane protein</topology>
    </subcellularLocation>
</comment>
<dbReference type="GO" id="GO:0022857">
    <property type="term" value="F:transmembrane transporter activity"/>
    <property type="evidence" value="ECO:0007669"/>
    <property type="project" value="InterPro"/>
</dbReference>
<dbReference type="EMBL" id="SMFR01000002">
    <property type="protein sequence ID" value="TCJ96662.1"/>
    <property type="molecule type" value="Genomic_DNA"/>
</dbReference>
<keyword evidence="4 7" id="KW-0812">Transmembrane</keyword>
<dbReference type="GO" id="GO:0005886">
    <property type="term" value="C:plasma membrane"/>
    <property type="evidence" value="ECO:0007669"/>
    <property type="project" value="UniProtKB-SubCell"/>
</dbReference>
<dbReference type="AlphaFoldDB" id="A0A4R1FSM5"/>
<dbReference type="InterPro" id="IPR036259">
    <property type="entry name" value="MFS_trans_sf"/>
</dbReference>
<feature type="transmembrane region" description="Helical" evidence="7">
    <location>
        <begin position="380"/>
        <end position="399"/>
    </location>
</feature>
<feature type="transmembrane region" description="Helical" evidence="7">
    <location>
        <begin position="411"/>
        <end position="431"/>
    </location>
</feature>
<organism evidence="9 10">
    <name type="scientific">Nocardia alba</name>
    <dbReference type="NCBI Taxonomy" id="225051"/>
    <lineage>
        <taxon>Bacteria</taxon>
        <taxon>Bacillati</taxon>
        <taxon>Actinomycetota</taxon>
        <taxon>Actinomycetes</taxon>
        <taxon>Mycobacteriales</taxon>
        <taxon>Nocardiaceae</taxon>
        <taxon>Nocardia</taxon>
    </lineage>
</organism>
<feature type="transmembrane region" description="Helical" evidence="7">
    <location>
        <begin position="288"/>
        <end position="308"/>
    </location>
</feature>
<dbReference type="RefSeq" id="WP_067445267.1">
    <property type="nucleotide sequence ID" value="NZ_SMFR01000002.1"/>
</dbReference>
<feature type="transmembrane region" description="Helical" evidence="7">
    <location>
        <begin position="342"/>
        <end position="368"/>
    </location>
</feature>
<feature type="transmembrane region" description="Helical" evidence="7">
    <location>
        <begin position="162"/>
        <end position="186"/>
    </location>
</feature>
<dbReference type="STRING" id="1210063.GCA_001612665_00353"/>
<keyword evidence="5 7" id="KW-1133">Transmembrane helix</keyword>
<feature type="transmembrane region" description="Helical" evidence="7">
    <location>
        <begin position="35"/>
        <end position="54"/>
    </location>
</feature>
<feature type="transmembrane region" description="Helical" evidence="7">
    <location>
        <begin position="97"/>
        <end position="115"/>
    </location>
</feature>
<evidence type="ECO:0000256" key="6">
    <source>
        <dbReference type="ARBA" id="ARBA00023136"/>
    </source>
</evidence>
<dbReference type="PANTHER" id="PTHR43045">
    <property type="entry name" value="SHIKIMATE TRANSPORTER"/>
    <property type="match status" value="1"/>
</dbReference>
<keyword evidence="10" id="KW-1185">Reference proteome</keyword>
<evidence type="ECO:0000259" key="8">
    <source>
        <dbReference type="PROSITE" id="PS50850"/>
    </source>
</evidence>
<evidence type="ECO:0000256" key="4">
    <source>
        <dbReference type="ARBA" id="ARBA00022692"/>
    </source>
</evidence>
<dbReference type="PROSITE" id="PS50850">
    <property type="entry name" value="MFS"/>
    <property type="match status" value="1"/>
</dbReference>
<accession>A0A4R1FSM5</accession>
<evidence type="ECO:0000256" key="5">
    <source>
        <dbReference type="ARBA" id="ARBA00022989"/>
    </source>
</evidence>
<feature type="transmembrane region" description="Helical" evidence="7">
    <location>
        <begin position="198"/>
        <end position="215"/>
    </location>
</feature>
<dbReference type="OrthoDB" id="8953821at2"/>
<name>A0A4R1FSM5_9NOCA</name>
<dbReference type="InterPro" id="IPR011701">
    <property type="entry name" value="MFS"/>
</dbReference>
<feature type="transmembrane region" description="Helical" evidence="7">
    <location>
        <begin position="317"/>
        <end position="336"/>
    </location>
</feature>
<dbReference type="Proteomes" id="UP000294856">
    <property type="component" value="Unassembled WGS sequence"/>
</dbReference>
<keyword evidence="2" id="KW-0813">Transport</keyword>
<proteinExistence type="predicted"/>
<reference evidence="9 10" key="1">
    <citation type="submission" date="2019-03" db="EMBL/GenBank/DDBJ databases">
        <title>Genomic Encyclopedia of Type Strains, Phase IV (KMG-IV): sequencing the most valuable type-strain genomes for metagenomic binning, comparative biology and taxonomic classification.</title>
        <authorList>
            <person name="Goeker M."/>
        </authorList>
    </citation>
    <scope>NUCLEOTIDE SEQUENCE [LARGE SCALE GENOMIC DNA]</scope>
    <source>
        <strain evidence="9 10">DSM 44684</strain>
    </source>
</reference>
<evidence type="ECO:0000256" key="3">
    <source>
        <dbReference type="ARBA" id="ARBA00022475"/>
    </source>
</evidence>
<dbReference type="Pfam" id="PF07690">
    <property type="entry name" value="MFS_1"/>
    <property type="match status" value="1"/>
</dbReference>
<evidence type="ECO:0000256" key="1">
    <source>
        <dbReference type="ARBA" id="ARBA00004651"/>
    </source>
</evidence>
<dbReference type="CDD" id="cd17369">
    <property type="entry name" value="MFS_ShiA_like"/>
    <property type="match status" value="1"/>
</dbReference>
<keyword evidence="6 7" id="KW-0472">Membrane</keyword>
<feature type="domain" description="Major facilitator superfamily (MFS) profile" evidence="8">
    <location>
        <begin position="23"/>
        <end position="437"/>
    </location>
</feature>
<keyword evidence="3" id="KW-1003">Cell membrane</keyword>
<evidence type="ECO:0000313" key="10">
    <source>
        <dbReference type="Proteomes" id="UP000294856"/>
    </source>
</evidence>
<feature type="transmembrane region" description="Helical" evidence="7">
    <location>
        <begin position="121"/>
        <end position="141"/>
    </location>
</feature>
<comment type="caution">
    <text evidence="9">The sequence shown here is derived from an EMBL/GenBank/DDBJ whole genome shotgun (WGS) entry which is preliminary data.</text>
</comment>
<feature type="transmembrane region" description="Helical" evidence="7">
    <location>
        <begin position="60"/>
        <end position="77"/>
    </location>
</feature>
<feature type="transmembrane region" description="Helical" evidence="7">
    <location>
        <begin position="252"/>
        <end position="276"/>
    </location>
</feature>
<dbReference type="Pfam" id="PF00083">
    <property type="entry name" value="Sugar_tr"/>
    <property type="match status" value="1"/>
</dbReference>
<dbReference type="Gene3D" id="1.20.1250.20">
    <property type="entry name" value="MFS general substrate transporter like domains"/>
    <property type="match status" value="2"/>
</dbReference>
<gene>
    <name evidence="9" type="ORF">DFR71_2693</name>
</gene>
<dbReference type="PANTHER" id="PTHR43045:SF1">
    <property type="entry name" value="SHIKIMATE TRANSPORTER"/>
    <property type="match status" value="1"/>
</dbReference>
<evidence type="ECO:0000256" key="2">
    <source>
        <dbReference type="ARBA" id="ARBA00022448"/>
    </source>
</evidence>
<evidence type="ECO:0000313" key="9">
    <source>
        <dbReference type="EMBL" id="TCJ96662.1"/>
    </source>
</evidence>
<dbReference type="InterPro" id="IPR005828">
    <property type="entry name" value="MFS_sugar_transport-like"/>
</dbReference>
<dbReference type="SUPFAM" id="SSF103473">
    <property type="entry name" value="MFS general substrate transporter"/>
    <property type="match status" value="1"/>
</dbReference>
<protein>
    <submittedName>
        <fullName evidence="9">Sugar phosphate permease</fullName>
    </submittedName>
</protein>